<dbReference type="Pfam" id="PF12799">
    <property type="entry name" value="LRR_4"/>
    <property type="match status" value="1"/>
</dbReference>
<dbReference type="InterPro" id="IPR032675">
    <property type="entry name" value="LRR_dom_sf"/>
</dbReference>
<evidence type="ECO:0000313" key="6">
    <source>
        <dbReference type="EMBL" id="SKA64709.1"/>
    </source>
</evidence>
<dbReference type="InterPro" id="IPR013783">
    <property type="entry name" value="Ig-like_fold"/>
</dbReference>
<dbReference type="InterPro" id="IPR018247">
    <property type="entry name" value="EF_Hand_1_Ca_BS"/>
</dbReference>
<sequence length="2229" mass="253391">MGKTIRKYLAMIMSVVVVASGINIIQPEKVEAASNSKVLDINWNDIKSVGKQTLYSYSCSCFSAAYARTIAEKKSFKWYTFNDYGDNQYNVNCNWKGLTLYNNKDKKSVLKKVYENLRNNKPVVVYVNPKGMAKEQHYVVIVGYENVSSIDELKESNFIIIDSISPKYQTYAMNKTKYWGNEYVLKKNSKNQYIYIIPNKIINNPVITDKVYNVKNGTFKTYNENGQKLVSRAIYTEKNINSKIITYVDAGKLVYVSQTNSKEFWGKVRYCSDNKVYEGWMNCDLNATCKAGTQVKMQFMSDSDLTLRPITDKPVLNVKSGYTIPIGGTLNVDWSDVKNSTAYNVRLYKDGGVYKNTKVTRSEYYETLNNSGRYKISVQPINDVFHGDYYDSANVDVMKDVTVKFVDYDDKVLSEQKIRYNSDAIAPSAPSGREGYTFDGWDGKYQGVKSNTVVKAKYKVNKYKVTFYDVEGKIIGNSQQVEYMGSAKEPDKSLIPLKPGYIFMNWDKDFSCVKSNMDVYAVSSWENPTLPVKIVSATAKQDVNDGVVASYTVNVKVNTTNEEDITGRAIVALTTEDGNLLTATESDAFTISKTKPEYNGKITIPYTGQAAKADIYVINDYSYTSSIHKIGTIPISEKLTVNCTGMSDVLCTTAWTDVKPTDDVMDLETKIEYRSRERSMISTYKHMYWPNNWSAFTTDKVISSDTRKVNTKVQYRYRDLTAWSGEKTSSSKPTESKYLTITGQTTNYYYYHYINKYTDGSYGVDSVKSGSKNGTTISKNLGKCVWKNTSKITKTANYGDIGGKTQYQTPGKYCVTDSHVTSHSGHCGNTGYSLWYYDKSETIYKYKTREWKAWSGWQDTYVAPSDTREVETRVLYQYKDARVEVNDKEEHEDIPGYTWENTSLKNTGVIYSPWSNWQDDKLVETGGLEVQTRELYRWKYVNNQEGEILNGDQIVGDTMRVFGNVSDEFAGRQAICFVYKKGDASDYTTEYIGQVTLGDSGEFEFEFIPRETPSSGEHGTGDFEATLGIEGTDVVIKLDESNFGNPEQFKVPKQKYRVDFVDDNDEIIDSQIVNEGDTAIVPEVPNKDGYTFVGWNNDVTNINMDYTLESGNPIRTVYKINTYNVTYIDYVNDDYEIKAYNYGQTLVEPDNLEVESNDDAYDKIWSESFAGNKKVTSDMVVTANAKKKVFSVTYYDLNDEVYLYEEYEYGDSVHLMDADLLSDDDIIVYDWKCDDKKQINSIKKNLELRPVWLYASTVYAPEASLKSASYDKKQKVTFAVDNEKDSVYYTLDGSDPKEYGKLYTDSIDITDSCILKAYAVRDKANESEVVTYCYVINKSVENMDWVTRDELPEEVQTMGELYGLESATGYRYVETVKVMSEEEIAQYVEKGMKLEDEVEYTDWTYAVSLPEKIGDAEVEQVELVDGTKLYKYRYKIWVLKGTSPWTTEKPDVEEYEKATVYRYNLSDKCVVTFVYDNYTYDIILQKGSKIIKEISDNIKESEEFVGVYKDDEYTESVSLNDYRVEDDITLYVSKKTKEYEVRYFDNDGNLLKTDSVYYGESADDIDAPIIETMTFVGWDKGLDNIVENTDFYPVYVEREQAHLVELKLSNTRIFTNTSCRYVVKVDGIENINATVWSSNDNVAKVEDGFITGIHNGSAIITAKLDSGERASVEINVTGNKEYELMLDELSELKLDRERNLIVLEDTMTVKNVKKQFDNEVVVVSENGELSDDDNVITGNMIKAKNVDDTVDIVVAGDISADGVFDENDIDLFYDIWSDNITEEHIGTARYMAADVDRNGAISFKDVELLEYRVYGEDGKPDEIIDENDGSVEINSKNFPDENFRNYISEMFDEDGDGVISKEDIEIIEAIDVSGKKILSIEGCELFTNLQYLNCSNNDINEIGVTKLNNLKELDCSNNKITKLDLSNNDNLKYLDCRNNKLNTLYVREDIKDEELVGSEEEKTGYKYDEKVTIVKGHPSEEKPDDKPVDKPKNDKTDNNSQKTKENVVDKTKSDELKTNTNPSLEQVINALNKEKSLKQIEFGKLKFNTNGIKENSVGLKWKKVASAKKYVIYGNVCGKGKKYIKIATVNKLKYTVKKISGKKLKKSTNYKFTCLALDQDGKVITAAKAVHVVTAGGKFGNVKEINLTNVVNKKLTLKKGKTFTVKYKLNIPKGKSIADHRGVRFESSDSDIAKVDIKSGKITAKKKGKCKIFVYTQNGCYRVISVTIK</sequence>
<dbReference type="OrthoDB" id="9777383at2"/>
<dbReference type="STRING" id="39495.SAMN02745111_01019"/>
<dbReference type="InterPro" id="IPR059177">
    <property type="entry name" value="GH29D-like_dom"/>
</dbReference>
<dbReference type="PANTHER" id="PTHR45617">
    <property type="entry name" value="LEUCINE RICH REPEAT FAMILY PROTEIN"/>
    <property type="match status" value="1"/>
</dbReference>
<dbReference type="Pfam" id="PF13290">
    <property type="entry name" value="CHB_HEX_C_1"/>
    <property type="match status" value="1"/>
</dbReference>
<feature type="compositionally biased region" description="Basic and acidic residues" evidence="4">
    <location>
        <begin position="1968"/>
        <end position="2017"/>
    </location>
</feature>
<dbReference type="InterPro" id="IPR042229">
    <property type="entry name" value="Listeria/Bacterioides_rpt_sf"/>
</dbReference>
<organism evidence="6 7">
    <name type="scientific">Eubacterium uniforme</name>
    <dbReference type="NCBI Taxonomy" id="39495"/>
    <lineage>
        <taxon>Bacteria</taxon>
        <taxon>Bacillati</taxon>
        <taxon>Bacillota</taxon>
        <taxon>Clostridia</taxon>
        <taxon>Eubacteriales</taxon>
        <taxon>Eubacteriaceae</taxon>
        <taxon>Eubacterium</taxon>
    </lineage>
</organism>
<dbReference type="RefSeq" id="WP_078765889.1">
    <property type="nucleotide sequence ID" value="NZ_FUXZ01000005.1"/>
</dbReference>
<dbReference type="Gene3D" id="2.60.40.1080">
    <property type="match status" value="2"/>
</dbReference>
<gene>
    <name evidence="6" type="ORF">SAMN02745111_01019</name>
</gene>
<dbReference type="EMBL" id="FUXZ01000005">
    <property type="protein sequence ID" value="SKA64709.1"/>
    <property type="molecule type" value="Genomic_DNA"/>
</dbReference>
<dbReference type="Pfam" id="PF09479">
    <property type="entry name" value="Flg_new"/>
    <property type="match status" value="4"/>
</dbReference>
<dbReference type="GO" id="GO:0000272">
    <property type="term" value="P:polysaccharide catabolic process"/>
    <property type="evidence" value="ECO:0007669"/>
    <property type="project" value="InterPro"/>
</dbReference>
<dbReference type="Gene3D" id="3.80.10.10">
    <property type="entry name" value="Ribonuclease Inhibitor"/>
    <property type="match status" value="1"/>
</dbReference>
<protein>
    <submittedName>
        <fullName evidence="6">Listeria/Bacterioides repeat-containing protein</fullName>
    </submittedName>
</protein>
<dbReference type="Proteomes" id="UP000190814">
    <property type="component" value="Unassembled WGS sequence"/>
</dbReference>
<dbReference type="SUPFAM" id="SSF52058">
    <property type="entry name" value="L domain-like"/>
    <property type="match status" value="1"/>
</dbReference>
<evidence type="ECO:0000256" key="4">
    <source>
        <dbReference type="SAM" id="MobiDB-lite"/>
    </source>
</evidence>
<comment type="subcellular location">
    <subcellularLocation>
        <location evidence="1">Cell envelope</location>
    </subcellularLocation>
</comment>
<proteinExistence type="predicted"/>
<reference evidence="6 7" key="1">
    <citation type="submission" date="2017-02" db="EMBL/GenBank/DDBJ databases">
        <authorList>
            <person name="Peterson S.W."/>
        </authorList>
    </citation>
    <scope>NUCLEOTIDE SEQUENCE [LARGE SCALE GENOMIC DNA]</scope>
    <source>
        <strain evidence="6 7">ATCC 35992</strain>
    </source>
</reference>
<dbReference type="PROSITE" id="PS00018">
    <property type="entry name" value="EF_HAND_1"/>
    <property type="match status" value="2"/>
</dbReference>
<dbReference type="InterPro" id="IPR001611">
    <property type="entry name" value="Leu-rich_rpt"/>
</dbReference>
<dbReference type="InterPro" id="IPR025875">
    <property type="entry name" value="Leu-rich_rpt_4"/>
</dbReference>
<dbReference type="SUPFAM" id="SSF49373">
    <property type="entry name" value="Invasin/intimin cell-adhesion fragments"/>
    <property type="match status" value="2"/>
</dbReference>
<dbReference type="Gene3D" id="2.60.40.4270">
    <property type="entry name" value="Listeria-Bacteroides repeat domain"/>
    <property type="match status" value="1"/>
</dbReference>
<dbReference type="Gene3D" id="2.60.40.10">
    <property type="entry name" value="Immunoglobulins"/>
    <property type="match status" value="1"/>
</dbReference>
<dbReference type="InterPro" id="IPR036439">
    <property type="entry name" value="Dockerin_dom_sf"/>
</dbReference>
<evidence type="ECO:0000259" key="5">
    <source>
        <dbReference type="Pfam" id="PF13290"/>
    </source>
</evidence>
<keyword evidence="3" id="KW-0677">Repeat</keyword>
<keyword evidence="7" id="KW-1185">Reference proteome</keyword>
<evidence type="ECO:0000256" key="2">
    <source>
        <dbReference type="ARBA" id="ARBA00022614"/>
    </source>
</evidence>
<accession>A0A1T4VIE3</accession>
<evidence type="ECO:0000313" key="7">
    <source>
        <dbReference type="Proteomes" id="UP000190814"/>
    </source>
</evidence>
<dbReference type="SUPFAM" id="SSF63446">
    <property type="entry name" value="Type I dockerin domain"/>
    <property type="match status" value="1"/>
</dbReference>
<evidence type="ECO:0000256" key="3">
    <source>
        <dbReference type="ARBA" id="ARBA00022737"/>
    </source>
</evidence>
<keyword evidence="2" id="KW-0433">Leucine-rich repeat</keyword>
<name>A0A1T4VIE3_9FIRM</name>
<feature type="region of interest" description="Disordered" evidence="4">
    <location>
        <begin position="1968"/>
        <end position="2020"/>
    </location>
</feature>
<dbReference type="InterPro" id="IPR008964">
    <property type="entry name" value="Invasin/intimin_cell_adhesion"/>
</dbReference>
<dbReference type="GO" id="GO:0030313">
    <property type="term" value="C:cell envelope"/>
    <property type="evidence" value="ECO:0007669"/>
    <property type="project" value="UniProtKB-SubCell"/>
</dbReference>
<dbReference type="InterPro" id="IPR013378">
    <property type="entry name" value="InlB-like_B-rpt"/>
</dbReference>
<evidence type="ECO:0000256" key="1">
    <source>
        <dbReference type="ARBA" id="ARBA00004196"/>
    </source>
</evidence>
<dbReference type="PROSITE" id="PS51450">
    <property type="entry name" value="LRR"/>
    <property type="match status" value="1"/>
</dbReference>
<dbReference type="Gene3D" id="1.10.1330.10">
    <property type="entry name" value="Dockerin domain"/>
    <property type="match status" value="1"/>
</dbReference>
<feature type="domain" description="GH29D-like beta-sandwich" evidence="5">
    <location>
        <begin position="1266"/>
        <end position="1331"/>
    </location>
</feature>